<dbReference type="RefSeq" id="WP_089407300.1">
    <property type="nucleotide sequence ID" value="NZ_FZOU01000001.1"/>
</dbReference>
<dbReference type="PANTHER" id="PTHR34978">
    <property type="entry name" value="POSSIBLE SENSOR-TRANSDUCER PROTEIN BLAR"/>
    <property type="match status" value="1"/>
</dbReference>
<accession>A0A239EMP0</accession>
<feature type="transmembrane region" description="Helical" evidence="1">
    <location>
        <begin position="12"/>
        <end position="30"/>
    </location>
</feature>
<feature type="transmembrane region" description="Helical" evidence="1">
    <location>
        <begin position="279"/>
        <end position="297"/>
    </location>
</feature>
<dbReference type="EMBL" id="FZOU01000001">
    <property type="protein sequence ID" value="SNS45897.1"/>
    <property type="molecule type" value="Genomic_DNA"/>
</dbReference>
<name>A0A239EMP0_9BACT</name>
<proteinExistence type="predicted"/>
<evidence type="ECO:0000256" key="1">
    <source>
        <dbReference type="SAM" id="Phobius"/>
    </source>
</evidence>
<keyword evidence="1" id="KW-0472">Membrane</keyword>
<keyword evidence="1" id="KW-0812">Transmembrane</keyword>
<evidence type="ECO:0000313" key="3">
    <source>
        <dbReference type="EMBL" id="SNS45897.1"/>
    </source>
</evidence>
<sequence length="432" mass="46712">MNLFSHTLANAFVASTWQTALLTVALGLALRLTPRASAATRYALWTAALAIFALLPFLPATQHATASAHSPALHLAPWWSTAIASLWIALSALRLVQFAVGAAHLRRIARSATPVADWPACTAAGTARTAVLCTSSDVARPSVLGFFSPRILIPTSLFARISRDELDQIVLHEMQHLRRRDDWVNLLQKLGLVFFPLNPALLWVERRLCLERELACDDGVLRVTNAPRAYASTLVNLAEQGLVRSRFSLALGAWERRSELATRVHAILRATTAGGRRPSAALATGLFAVLIGGAGVLSRAPQLVSFAEPVAATTAAVELPSAGYQPVRFDTAAEPHATVLKAVMPEPLAARKITARIRKNDFQPAGHAVHRIAARRSIPQPRLTLTSLDQTPDEQLPSAQPEPRVVFTVIQTTSFRSYAAVPTPGGWLIIQL</sequence>
<gene>
    <name evidence="3" type="ORF">SAMN05421770_1011063</name>
</gene>
<dbReference type="InterPro" id="IPR052173">
    <property type="entry name" value="Beta-lactam_resp_regulator"/>
</dbReference>
<evidence type="ECO:0000313" key="4">
    <source>
        <dbReference type="Proteomes" id="UP000198356"/>
    </source>
</evidence>
<feature type="domain" description="Peptidase M56" evidence="2">
    <location>
        <begin position="82"/>
        <end position="267"/>
    </location>
</feature>
<dbReference type="Proteomes" id="UP000198356">
    <property type="component" value="Unassembled WGS sequence"/>
</dbReference>
<dbReference type="Gene3D" id="3.30.2010.10">
    <property type="entry name" value="Metalloproteases ('zincins'), catalytic domain"/>
    <property type="match status" value="1"/>
</dbReference>
<dbReference type="OrthoDB" id="118164at2"/>
<dbReference type="AlphaFoldDB" id="A0A239EMP0"/>
<organism evidence="3 4">
    <name type="scientific">Granulicella rosea</name>
    <dbReference type="NCBI Taxonomy" id="474952"/>
    <lineage>
        <taxon>Bacteria</taxon>
        <taxon>Pseudomonadati</taxon>
        <taxon>Acidobacteriota</taxon>
        <taxon>Terriglobia</taxon>
        <taxon>Terriglobales</taxon>
        <taxon>Acidobacteriaceae</taxon>
        <taxon>Granulicella</taxon>
    </lineage>
</organism>
<protein>
    <submittedName>
        <fullName evidence="3">Signal transducer regulating beta-lactamase production, contains metallopeptidase domain</fullName>
    </submittedName>
</protein>
<dbReference type="CDD" id="cd07341">
    <property type="entry name" value="M56_BlaR1_MecR1_like"/>
    <property type="match status" value="1"/>
</dbReference>
<keyword evidence="1" id="KW-1133">Transmembrane helix</keyword>
<dbReference type="PANTHER" id="PTHR34978:SF3">
    <property type="entry name" value="SLR0241 PROTEIN"/>
    <property type="match status" value="1"/>
</dbReference>
<reference evidence="3 4" key="1">
    <citation type="submission" date="2017-06" db="EMBL/GenBank/DDBJ databases">
        <authorList>
            <person name="Kim H.J."/>
            <person name="Triplett B.A."/>
        </authorList>
    </citation>
    <scope>NUCLEOTIDE SEQUENCE [LARGE SCALE GENOMIC DNA]</scope>
    <source>
        <strain evidence="3 4">DSM 18704</strain>
    </source>
</reference>
<feature type="transmembrane region" description="Helical" evidence="1">
    <location>
        <begin position="42"/>
        <end position="58"/>
    </location>
</feature>
<feature type="transmembrane region" description="Helical" evidence="1">
    <location>
        <begin position="78"/>
        <end position="100"/>
    </location>
</feature>
<evidence type="ECO:0000259" key="2">
    <source>
        <dbReference type="Pfam" id="PF05569"/>
    </source>
</evidence>
<dbReference type="Pfam" id="PF05569">
    <property type="entry name" value="Peptidase_M56"/>
    <property type="match status" value="1"/>
</dbReference>
<dbReference type="InterPro" id="IPR008756">
    <property type="entry name" value="Peptidase_M56"/>
</dbReference>
<keyword evidence="4" id="KW-1185">Reference proteome</keyword>